<evidence type="ECO:0000256" key="1">
    <source>
        <dbReference type="SAM" id="MobiDB-lite"/>
    </source>
</evidence>
<sequence length="267" mass="31172">MDSAEDRASYLLDAVISGHYRQVKFYLDAGYDQDYVDNRREDFDLIARNRRKYPINPSGYTGEGRRINKKPLNSGADPNIGDRYGMTPLMHSILRRQKSTIRLLLESKRLDHSVEDFDGNSALMHAASLGLTEIVTIILERFSAVHRMMYLGQKNRKGLTAGNMAEVFEKKELDNLLSWKSTYFVPNNFEGFADPSQLEHEKKLPTSSREDCRQKSKVDIQTRPYTPEIQRRLWRKNDSNCSDYNNEQYFIKKSMYRTHNKKTYCIC</sequence>
<proteinExistence type="predicted"/>
<dbReference type="SUPFAM" id="SSF48403">
    <property type="entry name" value="Ankyrin repeat"/>
    <property type="match status" value="1"/>
</dbReference>
<dbReference type="EMBL" id="CAKKLH010000043">
    <property type="protein sequence ID" value="CAH0100656.1"/>
    <property type="molecule type" value="Genomic_DNA"/>
</dbReference>
<evidence type="ECO:0000313" key="3">
    <source>
        <dbReference type="Proteomes" id="UP000789390"/>
    </source>
</evidence>
<evidence type="ECO:0008006" key="4">
    <source>
        <dbReference type="Google" id="ProtNLM"/>
    </source>
</evidence>
<dbReference type="SMART" id="SM00248">
    <property type="entry name" value="ANK"/>
    <property type="match status" value="3"/>
</dbReference>
<reference evidence="2" key="1">
    <citation type="submission" date="2021-11" db="EMBL/GenBank/DDBJ databases">
        <authorList>
            <person name="Schell T."/>
        </authorList>
    </citation>
    <scope>NUCLEOTIDE SEQUENCE</scope>
    <source>
        <strain evidence="2">M5</strain>
    </source>
</reference>
<dbReference type="PANTHER" id="PTHR24125:SF5">
    <property type="entry name" value="ANKYRIN REPEAT PROTEIN"/>
    <property type="match status" value="1"/>
</dbReference>
<dbReference type="Proteomes" id="UP000789390">
    <property type="component" value="Unassembled WGS sequence"/>
</dbReference>
<accession>A0A8J2WGG9</accession>
<dbReference type="Pfam" id="PF12796">
    <property type="entry name" value="Ank_2"/>
    <property type="match status" value="1"/>
</dbReference>
<dbReference type="Gene3D" id="1.25.40.20">
    <property type="entry name" value="Ankyrin repeat-containing domain"/>
    <property type="match status" value="1"/>
</dbReference>
<dbReference type="InterPro" id="IPR036770">
    <property type="entry name" value="Ankyrin_rpt-contain_sf"/>
</dbReference>
<dbReference type="PANTHER" id="PTHR24125">
    <property type="entry name" value="ANKYRIN REPEAT AND DEATH DOMAIN-CONTAINING PROTEIN"/>
    <property type="match status" value="1"/>
</dbReference>
<dbReference type="InterPro" id="IPR002110">
    <property type="entry name" value="Ankyrin_rpt"/>
</dbReference>
<protein>
    <recommendedName>
        <fullName evidence="4">ANK_REP_REGION domain-containing protein</fullName>
    </recommendedName>
</protein>
<dbReference type="InterPro" id="IPR052457">
    <property type="entry name" value="Ankyrin-DD_containing_protein"/>
</dbReference>
<comment type="caution">
    <text evidence="2">The sequence shown here is derived from an EMBL/GenBank/DDBJ whole genome shotgun (WGS) entry which is preliminary data.</text>
</comment>
<dbReference type="OrthoDB" id="6333947at2759"/>
<dbReference type="AlphaFoldDB" id="A0A8J2WGG9"/>
<keyword evidence="3" id="KW-1185">Reference proteome</keyword>
<evidence type="ECO:0000313" key="2">
    <source>
        <dbReference type="EMBL" id="CAH0100656.1"/>
    </source>
</evidence>
<gene>
    <name evidence="2" type="ORF">DGAL_LOCUS2943</name>
</gene>
<name>A0A8J2WGG9_9CRUS</name>
<feature type="region of interest" description="Disordered" evidence="1">
    <location>
        <begin position="57"/>
        <end position="78"/>
    </location>
</feature>
<organism evidence="2 3">
    <name type="scientific">Daphnia galeata</name>
    <dbReference type="NCBI Taxonomy" id="27404"/>
    <lineage>
        <taxon>Eukaryota</taxon>
        <taxon>Metazoa</taxon>
        <taxon>Ecdysozoa</taxon>
        <taxon>Arthropoda</taxon>
        <taxon>Crustacea</taxon>
        <taxon>Branchiopoda</taxon>
        <taxon>Diplostraca</taxon>
        <taxon>Cladocera</taxon>
        <taxon>Anomopoda</taxon>
        <taxon>Daphniidae</taxon>
        <taxon>Daphnia</taxon>
    </lineage>
</organism>